<dbReference type="CDD" id="cd03794">
    <property type="entry name" value="GT4_WbuB-like"/>
    <property type="match status" value="1"/>
</dbReference>
<feature type="region of interest" description="Disordered" evidence="4">
    <location>
        <begin position="152"/>
        <end position="178"/>
    </location>
</feature>
<gene>
    <name evidence="6" type="ORF">FY030_16095</name>
</gene>
<name>A0A5J6V973_9MICO</name>
<evidence type="ECO:0000256" key="1">
    <source>
        <dbReference type="ARBA" id="ARBA00021292"/>
    </source>
</evidence>
<evidence type="ECO:0000313" key="7">
    <source>
        <dbReference type="Proteomes" id="UP000326546"/>
    </source>
</evidence>
<dbReference type="Pfam" id="PF13579">
    <property type="entry name" value="Glyco_trans_4_4"/>
    <property type="match status" value="1"/>
</dbReference>
<evidence type="ECO:0000259" key="5">
    <source>
        <dbReference type="Pfam" id="PF13579"/>
    </source>
</evidence>
<dbReference type="EMBL" id="CP044427">
    <property type="protein sequence ID" value="QFG70027.1"/>
    <property type="molecule type" value="Genomic_DNA"/>
</dbReference>
<evidence type="ECO:0000256" key="3">
    <source>
        <dbReference type="ARBA" id="ARBA00022679"/>
    </source>
</evidence>
<proteinExistence type="predicted"/>
<dbReference type="OrthoDB" id="509705at2"/>
<dbReference type="Gene3D" id="3.40.50.2000">
    <property type="entry name" value="Glycogen Phosphorylase B"/>
    <property type="match status" value="2"/>
</dbReference>
<dbReference type="RefSeq" id="WP_158062520.1">
    <property type="nucleotide sequence ID" value="NZ_CP044427.1"/>
</dbReference>
<dbReference type="InterPro" id="IPR028098">
    <property type="entry name" value="Glyco_trans_4-like_N"/>
</dbReference>
<dbReference type="InterPro" id="IPR050194">
    <property type="entry name" value="Glycosyltransferase_grp1"/>
</dbReference>
<dbReference type="AlphaFoldDB" id="A0A5J6V973"/>
<keyword evidence="2" id="KW-0328">Glycosyltransferase</keyword>
<evidence type="ECO:0000256" key="2">
    <source>
        <dbReference type="ARBA" id="ARBA00022676"/>
    </source>
</evidence>
<organism evidence="6 7">
    <name type="scientific">Ornithinimicrobium pratense</name>
    <dbReference type="NCBI Taxonomy" id="2593973"/>
    <lineage>
        <taxon>Bacteria</taxon>
        <taxon>Bacillati</taxon>
        <taxon>Actinomycetota</taxon>
        <taxon>Actinomycetes</taxon>
        <taxon>Micrococcales</taxon>
        <taxon>Ornithinimicrobiaceae</taxon>
        <taxon>Ornithinimicrobium</taxon>
    </lineage>
</organism>
<evidence type="ECO:0000313" key="6">
    <source>
        <dbReference type="EMBL" id="QFG70027.1"/>
    </source>
</evidence>
<dbReference type="KEGG" id="serw:FY030_16095"/>
<keyword evidence="3 6" id="KW-0808">Transferase</keyword>
<accession>A0A5J6V973</accession>
<dbReference type="SUPFAM" id="SSF53756">
    <property type="entry name" value="UDP-Glycosyltransferase/glycogen phosphorylase"/>
    <property type="match status" value="1"/>
</dbReference>
<feature type="domain" description="Glycosyltransferase subfamily 4-like N-terminal" evidence="5">
    <location>
        <begin position="420"/>
        <end position="603"/>
    </location>
</feature>
<dbReference type="Pfam" id="PF13692">
    <property type="entry name" value="Glyco_trans_1_4"/>
    <property type="match status" value="1"/>
</dbReference>
<reference evidence="6 7" key="1">
    <citation type="submission" date="2019-09" db="EMBL/GenBank/DDBJ databases">
        <title>Serinicoccus pratensis sp. nov., isolated from meadow soil.</title>
        <authorList>
            <person name="Zhang W."/>
        </authorList>
    </citation>
    <scope>NUCLEOTIDE SEQUENCE [LARGE SCALE GENOMIC DNA]</scope>
    <source>
        <strain evidence="6 7">W204</strain>
    </source>
</reference>
<protein>
    <recommendedName>
        <fullName evidence="1">D-inositol 3-phosphate glycosyltransferase</fullName>
    </recommendedName>
</protein>
<sequence>MHSRRFVLVGTRVERTEVQALARAAAEAGLDVRAAAQRPPDSPGAAVPWHRVPAQQGQAGWGGAVASWVTRAARGPAAPFAEQLAADPWLTAQVAGTEREVLLVALDDPAAQALARWRSETGATDGAGRPVPVLTWDQGAETLAEEIATATRAGSADLTTPGAPEGRLGRPADPSRPLGAKHRLTVVAGGDGAPRQEVRAALTGSRVAVTLVDLDQVPQPDLTDADAVVLDGLGPAVLLLGHWPGLRIVHLQRATDRRSPWRHLVPPGRIDHVLTPPVGDALTRGDAGAAHQVLAAALDEDTVRLLRTTADAGDDAALALAAQLTEDLAPGTSPAVLRELHFLARATGSLTLERTLLHRQLELPSQPVPTLREALDRVTERLRETEPGWLPALPPASVEPLASGRVLHLLKVTLPQRQAGYSVRAHQTLKALAEAGVDVVAVAAPQAETGTVDPDDGPQDPMPPVEETVLDGVRYLQPAPVPGGPPTAFLKQQARAVLDVVRQERPALLHVHSGGRGYDLGVVGAAVAQATGLPWVYEVRGLFESLWTGQAARAERGETFARRMAKEAELVNAADAAVTLAGTMRDDLVARGVDPEQVTLVPNAVDPGQLVPAGPKDLLASRWGTRGAFTFGYITNLDHQREQVEDLIRAAVILRDTGLTVRVLVVGDGPRRAHLEETTRQWGAGDVVTFTGRVPHAQVAQAYALLDVLVVPRSDERAARLVTPLKPYEAMAMGVPIVVSAQPALLEVIGDGERGWSYPAGDAPALARLLQRLAADPARRAAVAARARDWVVQERTWAGNAHRYAALYGSVLQGRTDATG</sequence>
<dbReference type="GO" id="GO:1901137">
    <property type="term" value="P:carbohydrate derivative biosynthetic process"/>
    <property type="evidence" value="ECO:0007669"/>
    <property type="project" value="UniProtKB-ARBA"/>
</dbReference>
<dbReference type="PANTHER" id="PTHR45947">
    <property type="entry name" value="SULFOQUINOVOSYL TRANSFERASE SQD2"/>
    <property type="match status" value="1"/>
</dbReference>
<evidence type="ECO:0000256" key="4">
    <source>
        <dbReference type="SAM" id="MobiDB-lite"/>
    </source>
</evidence>
<dbReference type="Proteomes" id="UP000326546">
    <property type="component" value="Chromosome"/>
</dbReference>
<dbReference type="GO" id="GO:0016757">
    <property type="term" value="F:glycosyltransferase activity"/>
    <property type="evidence" value="ECO:0007669"/>
    <property type="project" value="UniProtKB-KW"/>
</dbReference>
<keyword evidence="7" id="KW-1185">Reference proteome</keyword>
<dbReference type="PANTHER" id="PTHR45947:SF3">
    <property type="entry name" value="SULFOQUINOVOSYL TRANSFERASE SQD2"/>
    <property type="match status" value="1"/>
</dbReference>